<evidence type="ECO:0000256" key="5">
    <source>
        <dbReference type="ARBA" id="ARBA00022898"/>
    </source>
</evidence>
<evidence type="ECO:0000313" key="9">
    <source>
        <dbReference type="EMBL" id="MFC5138394.1"/>
    </source>
</evidence>
<reference evidence="10" key="1">
    <citation type="journal article" date="2019" name="Int. J. Syst. Evol. Microbiol.">
        <title>The Global Catalogue of Microorganisms (GCM) 10K type strain sequencing project: providing services to taxonomists for standard genome sequencing and annotation.</title>
        <authorList>
            <consortium name="The Broad Institute Genomics Platform"/>
            <consortium name="The Broad Institute Genome Sequencing Center for Infectious Disease"/>
            <person name="Wu L."/>
            <person name="Ma J."/>
        </authorList>
    </citation>
    <scope>NUCLEOTIDE SEQUENCE [LARGE SCALE GENOMIC DNA]</scope>
    <source>
        <strain evidence="10">XZYJ18</strain>
    </source>
</reference>
<dbReference type="Gene3D" id="3.40.640.10">
    <property type="entry name" value="Type I PLP-dependent aspartate aminotransferase-like (Major domain)"/>
    <property type="match status" value="1"/>
</dbReference>
<dbReference type="Proteomes" id="UP001596175">
    <property type="component" value="Unassembled WGS sequence"/>
</dbReference>
<evidence type="ECO:0000256" key="1">
    <source>
        <dbReference type="ARBA" id="ARBA00001933"/>
    </source>
</evidence>
<evidence type="ECO:0000313" key="10">
    <source>
        <dbReference type="Proteomes" id="UP001596175"/>
    </source>
</evidence>
<keyword evidence="10" id="KW-1185">Reference proteome</keyword>
<dbReference type="Pfam" id="PF00266">
    <property type="entry name" value="Aminotran_5"/>
    <property type="match status" value="1"/>
</dbReference>
<dbReference type="EMBL" id="JBHSKG010000003">
    <property type="protein sequence ID" value="MFC5138394.1"/>
    <property type="molecule type" value="Genomic_DNA"/>
</dbReference>
<name>A0ABV9ZAJ5_9PSEU</name>
<dbReference type="InterPro" id="IPR024169">
    <property type="entry name" value="SP_NH2Trfase/AEP_transaminase"/>
</dbReference>
<keyword evidence="4" id="KW-0808">Transferase</keyword>
<evidence type="ECO:0000256" key="3">
    <source>
        <dbReference type="ARBA" id="ARBA00022576"/>
    </source>
</evidence>
<proteinExistence type="inferred from homology"/>
<dbReference type="InterPro" id="IPR015421">
    <property type="entry name" value="PyrdxlP-dep_Trfase_major"/>
</dbReference>
<protein>
    <submittedName>
        <fullName evidence="9">Pyridoxal-phosphate-dependent aminotransferase family protein</fullName>
    </submittedName>
</protein>
<dbReference type="SUPFAM" id="SSF53383">
    <property type="entry name" value="PLP-dependent transferases"/>
    <property type="match status" value="1"/>
</dbReference>
<evidence type="ECO:0000256" key="2">
    <source>
        <dbReference type="ARBA" id="ARBA00009236"/>
    </source>
</evidence>
<accession>A0ABV9ZAJ5</accession>
<keyword evidence="5" id="KW-0663">Pyridoxal phosphate</keyword>
<dbReference type="PANTHER" id="PTHR21152">
    <property type="entry name" value="AMINOTRANSFERASE CLASS V"/>
    <property type="match status" value="1"/>
</dbReference>
<dbReference type="PIRSF" id="PIRSF000524">
    <property type="entry name" value="SPT"/>
    <property type="match status" value="1"/>
</dbReference>
<gene>
    <name evidence="9" type="ORF">ACFPK1_09150</name>
</gene>
<dbReference type="GO" id="GO:0008483">
    <property type="term" value="F:transaminase activity"/>
    <property type="evidence" value="ECO:0007669"/>
    <property type="project" value="UniProtKB-KW"/>
</dbReference>
<dbReference type="InterPro" id="IPR000192">
    <property type="entry name" value="Aminotrans_V_dom"/>
</dbReference>
<evidence type="ECO:0000256" key="7">
    <source>
        <dbReference type="RuleBase" id="RU004504"/>
    </source>
</evidence>
<dbReference type="RefSeq" id="WP_378020599.1">
    <property type="nucleotide sequence ID" value="NZ_JBHSKG010000003.1"/>
</dbReference>
<sequence length="406" mass="43604">MKIGTTHLFVPGPTTVPEVVRRAMNVPMEDHRAPDLPDVVLDVLGDLKRVFRLREGRVLLYPGSGSGAWEAAITNCLSRGDRVLMSRYGHFSHLWVDMARRLGLDVVCHDVEWGEGVPVEAYERALRDDPSIKAVFVTHNETATGVTSDVRAVRRAMDAAGSDALLFVDGVSSIASLEFRQDDWGVDVAVAGSQKGFMLPAGLAILGVSEKALAAAERSTTERCYFAFADMIAANDVGYFPYTPPMPLLHGLRASLDRLLDEGMDEVAARHHRLGEGVRQGVKAWGLDLCALSPRWYSDTVTAVRVPAGVDGAQVCRIAYHRYRTSFGGGLGQVAGRVFRIGHLGDVNEVSCLTALAAAEMALLDAGASLEAGSGVAAAQAYFRQALAAEEAATAPWTGTRLTAVR</sequence>
<comment type="similarity">
    <text evidence="2 6">Belongs to the class-V pyridoxal-phosphate-dependent aminotransferase family.</text>
</comment>
<feature type="domain" description="Aminotransferase class V" evidence="8">
    <location>
        <begin position="63"/>
        <end position="284"/>
    </location>
</feature>
<organism evidence="9 10">
    <name type="scientific">Actinomycetospora rhizophila</name>
    <dbReference type="NCBI Taxonomy" id="1416876"/>
    <lineage>
        <taxon>Bacteria</taxon>
        <taxon>Bacillati</taxon>
        <taxon>Actinomycetota</taxon>
        <taxon>Actinomycetes</taxon>
        <taxon>Pseudonocardiales</taxon>
        <taxon>Pseudonocardiaceae</taxon>
        <taxon>Actinomycetospora</taxon>
    </lineage>
</organism>
<evidence type="ECO:0000256" key="6">
    <source>
        <dbReference type="RuleBase" id="RU004075"/>
    </source>
</evidence>
<comment type="caution">
    <text evidence="9">The sequence shown here is derived from an EMBL/GenBank/DDBJ whole genome shotgun (WGS) entry which is preliminary data.</text>
</comment>
<keyword evidence="3 9" id="KW-0032">Aminotransferase</keyword>
<dbReference type="PANTHER" id="PTHR21152:SF24">
    <property type="entry name" value="ALANINE--GLYOXYLATE AMINOTRANSFERASE 1"/>
    <property type="match status" value="1"/>
</dbReference>
<dbReference type="InterPro" id="IPR015424">
    <property type="entry name" value="PyrdxlP-dep_Trfase"/>
</dbReference>
<dbReference type="InterPro" id="IPR020578">
    <property type="entry name" value="Aminotrans_V_PyrdxlP_BS"/>
</dbReference>
<dbReference type="InterPro" id="IPR015422">
    <property type="entry name" value="PyrdxlP-dep_Trfase_small"/>
</dbReference>
<dbReference type="Gene3D" id="3.90.1150.10">
    <property type="entry name" value="Aspartate Aminotransferase, domain 1"/>
    <property type="match status" value="1"/>
</dbReference>
<dbReference type="PROSITE" id="PS00595">
    <property type="entry name" value="AA_TRANSFER_CLASS_5"/>
    <property type="match status" value="1"/>
</dbReference>
<evidence type="ECO:0000259" key="8">
    <source>
        <dbReference type="Pfam" id="PF00266"/>
    </source>
</evidence>
<comment type="cofactor">
    <cofactor evidence="1 7">
        <name>pyridoxal 5'-phosphate</name>
        <dbReference type="ChEBI" id="CHEBI:597326"/>
    </cofactor>
</comment>
<evidence type="ECO:0000256" key="4">
    <source>
        <dbReference type="ARBA" id="ARBA00022679"/>
    </source>
</evidence>